<protein>
    <submittedName>
        <fullName evidence="2">Uncharacterized protein</fullName>
    </submittedName>
</protein>
<evidence type="ECO:0000313" key="3">
    <source>
        <dbReference type="Proteomes" id="UP001628192"/>
    </source>
</evidence>
<reference evidence="2 3" key="1">
    <citation type="journal article" date="2025" name="Int. J. Syst. Evol. Microbiol.">
        <title>Desulfovibrio falkowii sp. nov., Porphyromonas miyakawae sp. nov., Mediterraneibacter flintii sp. nov. and Owariibacterium komagatae gen. nov., sp. nov., isolated from human faeces.</title>
        <authorList>
            <person name="Hamaguchi T."/>
            <person name="Ohara M."/>
            <person name="Hisatomi A."/>
            <person name="Sekiguchi K."/>
            <person name="Takeda J.I."/>
            <person name="Ueyama J."/>
            <person name="Ito M."/>
            <person name="Nishiwaki H."/>
            <person name="Ogi T."/>
            <person name="Hirayama M."/>
            <person name="Ohkuma M."/>
            <person name="Sakamoto M."/>
            <person name="Ohno K."/>
        </authorList>
    </citation>
    <scope>NUCLEOTIDE SEQUENCE [LARGE SCALE GENOMIC DNA]</scope>
    <source>
        <strain evidence="2 3">13CB8C</strain>
    </source>
</reference>
<proteinExistence type="predicted"/>
<dbReference type="EMBL" id="BAAFSG010000002">
    <property type="protein sequence ID" value="GAB1255467.1"/>
    <property type="molecule type" value="Genomic_DNA"/>
</dbReference>
<accession>A0ABQ0ED47</accession>
<dbReference type="Proteomes" id="UP001628192">
    <property type="component" value="Unassembled WGS sequence"/>
</dbReference>
<keyword evidence="3" id="KW-1185">Reference proteome</keyword>
<gene>
    <name evidence="2" type="ORF">Defa_29540</name>
</gene>
<organism evidence="2 3">
    <name type="scientific">Desulfovibrio falkowii</name>
    <dbReference type="NCBI Taxonomy" id="3136602"/>
    <lineage>
        <taxon>Bacteria</taxon>
        <taxon>Pseudomonadati</taxon>
        <taxon>Thermodesulfobacteriota</taxon>
        <taxon>Desulfovibrionia</taxon>
        <taxon>Desulfovibrionales</taxon>
        <taxon>Desulfovibrionaceae</taxon>
        <taxon>Desulfovibrio</taxon>
    </lineage>
</organism>
<name>A0ABQ0ED47_9BACT</name>
<comment type="caution">
    <text evidence="2">The sequence shown here is derived from an EMBL/GenBank/DDBJ whole genome shotgun (WGS) entry which is preliminary data.</text>
</comment>
<sequence>MRQSDFDGSIADIKKQKFGLHGSPPHGAEGFNPLIMLNRAAPGKRPDMAWPGHTHGIRHDIRAKHTA</sequence>
<evidence type="ECO:0000256" key="1">
    <source>
        <dbReference type="SAM" id="MobiDB-lite"/>
    </source>
</evidence>
<evidence type="ECO:0000313" key="2">
    <source>
        <dbReference type="EMBL" id="GAB1255467.1"/>
    </source>
</evidence>
<feature type="region of interest" description="Disordered" evidence="1">
    <location>
        <begin position="45"/>
        <end position="67"/>
    </location>
</feature>